<organism evidence="7 8">
    <name type="scientific">Aliicoccus persicus</name>
    <dbReference type="NCBI Taxonomy" id="930138"/>
    <lineage>
        <taxon>Bacteria</taxon>
        <taxon>Bacillati</taxon>
        <taxon>Bacillota</taxon>
        <taxon>Bacilli</taxon>
        <taxon>Bacillales</taxon>
        <taxon>Staphylococcaceae</taxon>
        <taxon>Aliicoccus</taxon>
    </lineage>
</organism>
<dbReference type="HAMAP" id="MF_00636">
    <property type="entry name" value="RapZ_like"/>
    <property type="match status" value="1"/>
</dbReference>
<dbReference type="InterPro" id="IPR005337">
    <property type="entry name" value="RapZ-like"/>
</dbReference>
<dbReference type="Gene3D" id="3.40.50.300">
    <property type="entry name" value="P-loop containing nucleotide triphosphate hydrolases"/>
    <property type="match status" value="1"/>
</dbReference>
<dbReference type="InterPro" id="IPR027417">
    <property type="entry name" value="P-loop_NTPase"/>
</dbReference>
<dbReference type="SUPFAM" id="SSF52540">
    <property type="entry name" value="P-loop containing nucleoside triphosphate hydrolases"/>
    <property type="match status" value="1"/>
</dbReference>
<gene>
    <name evidence="7" type="ORF">SAMN05192557_1184</name>
</gene>
<dbReference type="Proteomes" id="UP000243605">
    <property type="component" value="Unassembled WGS sequence"/>
</dbReference>
<proteinExistence type="inferred from homology"/>
<dbReference type="PIRSF" id="PIRSF005052">
    <property type="entry name" value="P-loopkin"/>
    <property type="match status" value="1"/>
</dbReference>
<evidence type="ECO:0000259" key="6">
    <source>
        <dbReference type="Pfam" id="PF22740"/>
    </source>
</evidence>
<feature type="domain" description="RapZ-like N-terminal" evidence="5">
    <location>
        <begin position="3"/>
        <end position="157"/>
    </location>
</feature>
<feature type="binding site" evidence="4">
    <location>
        <begin position="9"/>
        <end position="16"/>
    </location>
    <ligand>
        <name>ATP</name>
        <dbReference type="ChEBI" id="CHEBI:30616"/>
    </ligand>
</feature>
<evidence type="ECO:0000256" key="1">
    <source>
        <dbReference type="ARBA" id="ARBA00022741"/>
    </source>
</evidence>
<keyword evidence="8" id="KW-1185">Reference proteome</keyword>
<feature type="binding site" evidence="4">
    <location>
        <begin position="60"/>
        <end position="63"/>
    </location>
    <ligand>
        <name>GTP</name>
        <dbReference type="ChEBI" id="CHEBI:37565"/>
    </ligand>
</feature>
<evidence type="ECO:0000259" key="5">
    <source>
        <dbReference type="Pfam" id="PF03668"/>
    </source>
</evidence>
<dbReference type="EMBL" id="FOIT01000003">
    <property type="protein sequence ID" value="SEW00712.1"/>
    <property type="molecule type" value="Genomic_DNA"/>
</dbReference>
<dbReference type="NCBIfam" id="NF003828">
    <property type="entry name" value="PRK05416.1"/>
    <property type="match status" value="1"/>
</dbReference>
<dbReference type="Pfam" id="PF22740">
    <property type="entry name" value="PapZ_C"/>
    <property type="match status" value="1"/>
</dbReference>
<evidence type="ECO:0000256" key="3">
    <source>
        <dbReference type="ARBA" id="ARBA00023134"/>
    </source>
</evidence>
<dbReference type="PANTHER" id="PTHR30448">
    <property type="entry name" value="RNASE ADAPTER PROTEIN RAPZ"/>
    <property type="match status" value="1"/>
</dbReference>
<dbReference type="PANTHER" id="PTHR30448:SF0">
    <property type="entry name" value="RNASE ADAPTER PROTEIN RAPZ"/>
    <property type="match status" value="1"/>
</dbReference>
<dbReference type="GO" id="GO:0005525">
    <property type="term" value="F:GTP binding"/>
    <property type="evidence" value="ECO:0007669"/>
    <property type="project" value="UniProtKB-UniRule"/>
</dbReference>
<dbReference type="GO" id="GO:0005524">
    <property type="term" value="F:ATP binding"/>
    <property type="evidence" value="ECO:0007669"/>
    <property type="project" value="UniProtKB-UniRule"/>
</dbReference>
<accession>A0A662Z3I4</accession>
<dbReference type="AlphaFoldDB" id="A0A662Z3I4"/>
<keyword evidence="1 4" id="KW-0547">Nucleotide-binding</keyword>
<feature type="domain" description="RapZ C-terminal" evidence="6">
    <location>
        <begin position="165"/>
        <end position="284"/>
    </location>
</feature>
<dbReference type="InterPro" id="IPR053931">
    <property type="entry name" value="RapZ_C"/>
</dbReference>
<dbReference type="InterPro" id="IPR053930">
    <property type="entry name" value="RapZ-like_N"/>
</dbReference>
<evidence type="ECO:0000256" key="4">
    <source>
        <dbReference type="HAMAP-Rule" id="MF_00636"/>
    </source>
</evidence>
<dbReference type="RefSeq" id="WP_091474794.1">
    <property type="nucleotide sequence ID" value="NZ_FOIT01000003.1"/>
</dbReference>
<dbReference type="Pfam" id="PF03668">
    <property type="entry name" value="RapZ-like_N"/>
    <property type="match status" value="1"/>
</dbReference>
<keyword evidence="2 4" id="KW-0067">ATP-binding</keyword>
<protein>
    <submittedName>
        <fullName evidence="7">UPF0042 nucleotide-binding protein</fullName>
    </submittedName>
</protein>
<dbReference type="OrthoDB" id="9784461at2"/>
<name>A0A662Z3I4_9STAP</name>
<evidence type="ECO:0000313" key="7">
    <source>
        <dbReference type="EMBL" id="SEW00712.1"/>
    </source>
</evidence>
<evidence type="ECO:0000256" key="2">
    <source>
        <dbReference type="ARBA" id="ARBA00022840"/>
    </source>
</evidence>
<keyword evidence="3 4" id="KW-0342">GTP-binding</keyword>
<evidence type="ECO:0000313" key="8">
    <source>
        <dbReference type="Proteomes" id="UP000243605"/>
    </source>
</evidence>
<reference evidence="7 8" key="1">
    <citation type="submission" date="2016-10" db="EMBL/GenBank/DDBJ databases">
        <authorList>
            <person name="Varghese N."/>
            <person name="Submissions S."/>
        </authorList>
    </citation>
    <scope>NUCLEOTIDE SEQUENCE [LARGE SCALE GENOMIC DNA]</scope>
    <source>
        <strain evidence="7 8">IBRC-M10081</strain>
    </source>
</reference>
<sequence length="291" mass="34054">MKQLVIVTGMSGAGKSVVIEALEDIDFFCIDNLPPTLFPKVIDMMYSPEYEMEHLALGIDVRSRDSFGQLIEEIKKIRQHDDIDFKLFFIDASDEKLVSRYKETRRAHPLQANMSLLESVREERKNTEELRAWASEIIDTTNVQPKVLRERIRLHFIKEGISKFQVSLKSFGFKHGIPIDSDIMFDVRFLPNPHYIDELRPYTGMDKEIQDYVWQWDESKEFYNKLYDLLTFSMPHFVKEGKSQLVISIGCTGGQHRSVTMVERLAKDLEERFDYNLHVTHRDASIEGKLR</sequence>